<dbReference type="UniPathway" id="UPA00193"/>
<evidence type="ECO:0000256" key="5">
    <source>
        <dbReference type="ARBA" id="ARBA00022630"/>
    </source>
</evidence>
<dbReference type="AlphaFoldDB" id="T2G8U4"/>
<dbReference type="CDD" id="cd00537">
    <property type="entry name" value="MTHFR"/>
    <property type="match status" value="1"/>
</dbReference>
<keyword evidence="7 12" id="KW-0560">Oxidoreductase</keyword>
<dbReference type="GO" id="GO:0071949">
    <property type="term" value="F:FAD binding"/>
    <property type="evidence" value="ECO:0007669"/>
    <property type="project" value="TreeGrafter"/>
</dbReference>
<dbReference type="GO" id="GO:0009086">
    <property type="term" value="P:methionine biosynthetic process"/>
    <property type="evidence" value="ECO:0007669"/>
    <property type="project" value="UniProtKB-KW"/>
</dbReference>
<evidence type="ECO:0000256" key="2">
    <source>
        <dbReference type="ARBA" id="ARBA00004777"/>
    </source>
</evidence>
<dbReference type="Proteomes" id="UP000016587">
    <property type="component" value="Chromosome"/>
</dbReference>
<evidence type="ECO:0000256" key="7">
    <source>
        <dbReference type="ARBA" id="ARBA00023002"/>
    </source>
</evidence>
<dbReference type="KEGG" id="dgg:DGI_0415"/>
<dbReference type="eggNOG" id="COG0685">
    <property type="taxonomic scope" value="Bacteria"/>
</dbReference>
<comment type="pathway">
    <text evidence="2 12">One-carbon metabolism; tetrahydrofolate interconversion.</text>
</comment>
<proteinExistence type="inferred from homology"/>
<dbReference type="PANTHER" id="PTHR45754:SF3">
    <property type="entry name" value="METHYLENETETRAHYDROFOLATE REDUCTASE (NADPH)"/>
    <property type="match status" value="1"/>
</dbReference>
<dbReference type="OrthoDB" id="9812555at2"/>
<evidence type="ECO:0000313" key="14">
    <source>
        <dbReference type="Proteomes" id="UP000016587"/>
    </source>
</evidence>
<keyword evidence="6 12" id="KW-0274">FAD</keyword>
<evidence type="ECO:0000256" key="10">
    <source>
        <dbReference type="ARBA" id="ARBA00034478"/>
    </source>
</evidence>
<evidence type="ECO:0000256" key="1">
    <source>
        <dbReference type="ARBA" id="ARBA00001974"/>
    </source>
</evidence>
<dbReference type="EMBL" id="CP006585">
    <property type="protein sequence ID" value="AGW12332.1"/>
    <property type="molecule type" value="Genomic_DNA"/>
</dbReference>
<comment type="catalytic activity">
    <reaction evidence="11">
        <text>(6S)-5-methyl-5,6,7,8-tetrahydrofolate + NAD(+) = (6R)-5,10-methylene-5,6,7,8-tetrahydrofolate + NADH + H(+)</text>
        <dbReference type="Rhea" id="RHEA:19821"/>
        <dbReference type="ChEBI" id="CHEBI:15378"/>
        <dbReference type="ChEBI" id="CHEBI:15636"/>
        <dbReference type="ChEBI" id="CHEBI:18608"/>
        <dbReference type="ChEBI" id="CHEBI:57540"/>
        <dbReference type="ChEBI" id="CHEBI:57945"/>
        <dbReference type="EC" id="1.5.1.54"/>
    </reaction>
    <physiologicalReaction direction="right-to-left" evidence="11">
        <dbReference type="Rhea" id="RHEA:19823"/>
    </physiologicalReaction>
</comment>
<name>T2G8U4_MEGG1</name>
<organism evidence="13 14">
    <name type="scientific">Megalodesulfovibrio gigas (strain ATCC 19364 / DSM 1382 / NCIMB 9332 / VKM B-1759)</name>
    <name type="common">Desulfovibrio gigas</name>
    <dbReference type="NCBI Taxonomy" id="1121448"/>
    <lineage>
        <taxon>Bacteria</taxon>
        <taxon>Pseudomonadati</taxon>
        <taxon>Thermodesulfobacteriota</taxon>
        <taxon>Desulfovibrionia</taxon>
        <taxon>Desulfovibrionales</taxon>
        <taxon>Desulfovibrionaceae</taxon>
        <taxon>Megalodesulfovibrio</taxon>
    </lineage>
</organism>
<dbReference type="RefSeq" id="WP_021758956.1">
    <property type="nucleotide sequence ID" value="NC_022444.1"/>
</dbReference>
<keyword evidence="4" id="KW-0028">Amino-acid biosynthesis</keyword>
<keyword evidence="5 12" id="KW-0285">Flavoprotein</keyword>
<dbReference type="EC" id="1.5.1.54" evidence="12"/>
<dbReference type="PANTHER" id="PTHR45754">
    <property type="entry name" value="METHYLENETETRAHYDROFOLATE REDUCTASE"/>
    <property type="match status" value="1"/>
</dbReference>
<reference evidence="14" key="2">
    <citation type="submission" date="2013-07" db="EMBL/GenBank/DDBJ databases">
        <authorList>
            <person name="Morais-Silva F.O."/>
            <person name="Rezende A.M."/>
            <person name="Pimentel C."/>
            <person name="Resende D.M."/>
            <person name="Santos C.I."/>
            <person name="Clemente C."/>
            <person name="de Oliveira L.M."/>
            <person name="da Silva S.M."/>
            <person name="Costa D.A."/>
            <person name="Varela-Raposo A."/>
            <person name="Horacio E.C.A."/>
            <person name="Matos M."/>
            <person name="Flores O."/>
            <person name="Ruiz J.C."/>
            <person name="Rodrigues-Pousada C."/>
        </authorList>
    </citation>
    <scope>NUCLEOTIDE SEQUENCE [LARGE SCALE GENOMIC DNA]</scope>
    <source>
        <strain evidence="14">ATCC 19364 / DSM 1382 / NCIMB 9332 / VKM B-1759</strain>
    </source>
</reference>
<keyword evidence="14" id="KW-1185">Reference proteome</keyword>
<dbReference type="STRING" id="1121448.DGI_0415"/>
<dbReference type="HOGENOM" id="CLU_025841_0_2_7"/>
<dbReference type="PATRIC" id="fig|1121448.10.peg.413"/>
<dbReference type="Gene3D" id="3.20.20.220">
    <property type="match status" value="1"/>
</dbReference>
<evidence type="ECO:0000256" key="6">
    <source>
        <dbReference type="ARBA" id="ARBA00022827"/>
    </source>
</evidence>
<dbReference type="SUPFAM" id="SSF51730">
    <property type="entry name" value="FAD-linked oxidoreductase"/>
    <property type="match status" value="1"/>
</dbReference>
<dbReference type="InterPro" id="IPR004620">
    <property type="entry name" value="MTHF_reductase_bac"/>
</dbReference>
<keyword evidence="9" id="KW-0486">Methionine biosynthesis</keyword>
<dbReference type="InterPro" id="IPR029041">
    <property type="entry name" value="FAD-linked_oxidoreductase-like"/>
</dbReference>
<comment type="cofactor">
    <cofactor evidence="1 12">
        <name>FAD</name>
        <dbReference type="ChEBI" id="CHEBI:57692"/>
    </cofactor>
</comment>
<evidence type="ECO:0000256" key="8">
    <source>
        <dbReference type="ARBA" id="ARBA00023027"/>
    </source>
</evidence>
<evidence type="ECO:0000256" key="3">
    <source>
        <dbReference type="ARBA" id="ARBA00006743"/>
    </source>
</evidence>
<dbReference type="Pfam" id="PF02219">
    <property type="entry name" value="MTHFR"/>
    <property type="match status" value="1"/>
</dbReference>
<dbReference type="InterPro" id="IPR003171">
    <property type="entry name" value="Mehydrof_redctse-like"/>
</dbReference>
<dbReference type="GO" id="GO:0035999">
    <property type="term" value="P:tetrahydrofolate interconversion"/>
    <property type="evidence" value="ECO:0007669"/>
    <property type="project" value="UniProtKB-UniPathway"/>
</dbReference>
<accession>T2G8U4</accession>
<evidence type="ECO:0000256" key="4">
    <source>
        <dbReference type="ARBA" id="ARBA00022605"/>
    </source>
</evidence>
<comment type="similarity">
    <text evidence="3 12">Belongs to the methylenetetrahydrofolate reductase family.</text>
</comment>
<comment type="pathway">
    <text evidence="10">Amino-acid biosynthesis; L-methionine biosynthesis via de novo pathway.</text>
</comment>
<gene>
    <name evidence="13" type="primary">metF</name>
    <name evidence="13" type="ORF">DGI_0415</name>
</gene>
<evidence type="ECO:0000256" key="9">
    <source>
        <dbReference type="ARBA" id="ARBA00023167"/>
    </source>
</evidence>
<evidence type="ECO:0000256" key="12">
    <source>
        <dbReference type="RuleBase" id="RU003862"/>
    </source>
</evidence>
<dbReference type="GO" id="GO:0106312">
    <property type="term" value="F:methylenetetrahydrofolate reductase (NADH) activity"/>
    <property type="evidence" value="ECO:0007669"/>
    <property type="project" value="UniProtKB-EC"/>
</dbReference>
<dbReference type="NCBIfam" id="TIGR00676">
    <property type="entry name" value="fadh2"/>
    <property type="match status" value="1"/>
</dbReference>
<reference evidence="13 14" key="1">
    <citation type="journal article" date="2013" name="J. Bacteriol.">
        <title>Roles of HynAB and Ech, the only two hydrogenases found in the model sulfate reducer Desulfovibrio gigas.</title>
        <authorList>
            <person name="Morais-Silva F.O."/>
            <person name="Santos C.I."/>
            <person name="Rodrigues R."/>
            <person name="Pereira I.A."/>
            <person name="Rodrigues-Pousada C."/>
        </authorList>
    </citation>
    <scope>NUCLEOTIDE SEQUENCE [LARGE SCALE GENOMIC DNA]</scope>
    <source>
        <strain evidence="14">ATCC 19364 / DSM 1382 / NCIMB 9332 / VKM B-1759</strain>
    </source>
</reference>
<evidence type="ECO:0000256" key="11">
    <source>
        <dbReference type="ARBA" id="ARBA00048628"/>
    </source>
</evidence>
<evidence type="ECO:0000313" key="13">
    <source>
        <dbReference type="EMBL" id="AGW12332.1"/>
    </source>
</evidence>
<dbReference type="GO" id="GO:0005829">
    <property type="term" value="C:cytosol"/>
    <property type="evidence" value="ECO:0007669"/>
    <property type="project" value="InterPro"/>
</dbReference>
<sequence length="304" mass="32568">MRIIELMANGQFVSLEFFPPKEKEKWPEFYEEVEQLKSLRPLFVSVTYGAGGSTRDRTLELVTTLKGGHGLVPMAHLTCVGAEEQALAGYLDALAAAGVQNILALRGDPPKGEANFIPSDARFRYASDLVRFIKARHPNMCVGVAGYPEKHPEAPSMDTDLAALKIKVDAGADFIVTQLFFDNALYFAYVDQLRAMGIALPVLPGVLPVLSMASVQRMAAMCGASITPEYQAELQAADALDQAARERGEPAAAVPDAGIAHAREQVLGLLRGGAPGVHLYTLNKAAACLRIVKDADVCPLTGSC</sequence>
<protein>
    <recommendedName>
        <fullName evidence="12">Methylenetetrahydrofolate reductase</fullName>
        <ecNumber evidence="12">1.5.1.54</ecNumber>
    </recommendedName>
</protein>
<keyword evidence="8" id="KW-0520">NAD</keyword>